<feature type="repeat" description="PPR" evidence="2">
    <location>
        <begin position="287"/>
        <end position="317"/>
    </location>
</feature>
<evidence type="ECO:0000256" key="4">
    <source>
        <dbReference type="SAM" id="SignalP"/>
    </source>
</evidence>
<dbReference type="InterPro" id="IPR050872">
    <property type="entry name" value="PPR_P_subfamily"/>
</dbReference>
<feature type="chain" id="PRO_5039946615" evidence="4">
    <location>
        <begin position="34"/>
        <end position="862"/>
    </location>
</feature>
<reference evidence="5" key="1">
    <citation type="journal article" date="2021" name="Sci. Rep.">
        <title>Diploid genomic architecture of Nitzschia inconspicua, an elite biomass production diatom.</title>
        <authorList>
            <person name="Oliver A."/>
            <person name="Podell S."/>
            <person name="Pinowska A."/>
            <person name="Traller J.C."/>
            <person name="Smith S.R."/>
            <person name="McClure R."/>
            <person name="Beliaev A."/>
            <person name="Bohutskyi P."/>
            <person name="Hill E.A."/>
            <person name="Rabines A."/>
            <person name="Zheng H."/>
            <person name="Allen L.Z."/>
            <person name="Kuo A."/>
            <person name="Grigoriev I.V."/>
            <person name="Allen A.E."/>
            <person name="Hazlebeck D."/>
            <person name="Allen E.E."/>
        </authorList>
    </citation>
    <scope>NUCLEOTIDE SEQUENCE</scope>
    <source>
        <strain evidence="5">Hildebrandi</strain>
    </source>
</reference>
<dbReference type="InterPro" id="IPR002885">
    <property type="entry name" value="PPR_rpt"/>
</dbReference>
<dbReference type="PANTHER" id="PTHR46128">
    <property type="entry name" value="MITOCHONDRIAL GROUP I INTRON SPLICING FACTOR CCM1"/>
    <property type="match status" value="1"/>
</dbReference>
<organism evidence="5 6">
    <name type="scientific">Nitzschia inconspicua</name>
    <dbReference type="NCBI Taxonomy" id="303405"/>
    <lineage>
        <taxon>Eukaryota</taxon>
        <taxon>Sar</taxon>
        <taxon>Stramenopiles</taxon>
        <taxon>Ochrophyta</taxon>
        <taxon>Bacillariophyta</taxon>
        <taxon>Bacillariophyceae</taxon>
        <taxon>Bacillariophycidae</taxon>
        <taxon>Bacillariales</taxon>
        <taxon>Bacillariaceae</taxon>
        <taxon>Nitzschia</taxon>
    </lineage>
</organism>
<dbReference type="Pfam" id="PF01535">
    <property type="entry name" value="PPR"/>
    <property type="match status" value="4"/>
</dbReference>
<name>A0A9K3KNM3_9STRA</name>
<proteinExistence type="inferred from homology"/>
<dbReference type="EMBL" id="JAGRRH010000021">
    <property type="protein sequence ID" value="KAG7347117.1"/>
    <property type="molecule type" value="Genomic_DNA"/>
</dbReference>
<evidence type="ECO:0000313" key="5">
    <source>
        <dbReference type="EMBL" id="KAG7347117.1"/>
    </source>
</evidence>
<evidence type="ECO:0000256" key="1">
    <source>
        <dbReference type="ARBA" id="ARBA00007626"/>
    </source>
</evidence>
<feature type="repeat" description="PPR" evidence="2">
    <location>
        <begin position="468"/>
        <end position="503"/>
    </location>
</feature>
<gene>
    <name evidence="5" type="ORF">IV203_006186</name>
</gene>
<dbReference type="PROSITE" id="PS51375">
    <property type="entry name" value="PPR"/>
    <property type="match status" value="3"/>
</dbReference>
<sequence>MPTRRFCRNDSIAVVSLAVAFLLWVQNRGCCTSFTFSAHDGIRPPSSVITTRLNVLTEPPRSGPGIDGEFQRHRSTRNPSHRSPKTFNVNYNQSNRRTKPMDDIVSRNHPRNQKQNNTDDSPSKWQNAIRVEQKLYEALDALQMQSSASSAALSSLPSINGTDVLVRHLAIPIPFPSIRDCNAALATFGDCGDLLRALRLYFKMRKASSLIQRKGQSITTSPQSTKLTVPTPTLVTYSTLMSRAISLGKPKVALRVWKIMTRQPEFFASSMLQLQEQRFRRDVIVPDVKSANILMNCYSKLGDIEAAEDLMHQMLSVHGGKDVPSLSPNLVTFNTLLDACHKTGELDKALHWKGRLDDAGRGNRFLQPDARTYTSLIASVARKAGQTSSGTNDPSLAFRLLQEMKSVHHIQPNAMTYSALIDVCGRCKRSDLALQALRLMLDDEKQQQQQNQGNNNSKYNRKRVNPSAVGAWTSTINACGKAGRIDTAMKLFFESMPRFGVQPNTVTCGCLTDSLLRHDRVRETLDVLQYMKANDIVLNEVMYTSLMTYASRLAGKEKSSQPNSSSEDPKAVHIYSELMSTVLQNKGNNPPARFRKEKNDPLVEQLFQVSLVFQEMKATGVQPDLATYNVLLRSIANVGDVNRALEVLKKIQDDDGLEPNNRTWKEVLRAAGKAKRSDVVLKTWNAIVAEYDVGEKSSENSEIKSTPRHRHKKKQLNCDVLQAFLKALLICAWDVRESDKHASFHLCKLVIKSYHGLLSGSEFLGMRLFSSDDVLSNSHIMALFVQAVVTLETLLRSHIQEQEEEPTKRLLECTQLRRLGISLSKESSLDVANLPLSLQKNHHFGRALRTCQCWKEDIDIPQ</sequence>
<evidence type="ECO:0000256" key="3">
    <source>
        <dbReference type="SAM" id="MobiDB-lite"/>
    </source>
</evidence>
<dbReference type="Pfam" id="PF13812">
    <property type="entry name" value="PPR_3"/>
    <property type="match status" value="2"/>
</dbReference>
<feature type="compositionally biased region" description="Basic residues" evidence="3">
    <location>
        <begin position="73"/>
        <end position="84"/>
    </location>
</feature>
<feature type="signal peptide" evidence="4">
    <location>
        <begin position="1"/>
        <end position="33"/>
    </location>
</feature>
<feature type="region of interest" description="Disordered" evidence="3">
    <location>
        <begin position="57"/>
        <end position="125"/>
    </location>
</feature>
<dbReference type="NCBIfam" id="TIGR00756">
    <property type="entry name" value="PPR"/>
    <property type="match status" value="4"/>
</dbReference>
<keyword evidence="4" id="KW-0732">Signal</keyword>
<feature type="compositionally biased region" description="Low complexity" evidence="3">
    <location>
        <begin position="447"/>
        <end position="456"/>
    </location>
</feature>
<dbReference type="Proteomes" id="UP000693970">
    <property type="component" value="Unassembled WGS sequence"/>
</dbReference>
<reference evidence="5" key="2">
    <citation type="submission" date="2021-04" db="EMBL/GenBank/DDBJ databases">
        <authorList>
            <person name="Podell S."/>
        </authorList>
    </citation>
    <scope>NUCLEOTIDE SEQUENCE</scope>
    <source>
        <strain evidence="5">Hildebrandi</strain>
    </source>
</reference>
<comment type="similarity">
    <text evidence="1">Belongs to the PPR family. P subfamily.</text>
</comment>
<evidence type="ECO:0000256" key="2">
    <source>
        <dbReference type="PROSITE-ProRule" id="PRU00708"/>
    </source>
</evidence>
<keyword evidence="6" id="KW-1185">Reference proteome</keyword>
<feature type="region of interest" description="Disordered" evidence="3">
    <location>
        <begin position="444"/>
        <end position="464"/>
    </location>
</feature>
<dbReference type="OrthoDB" id="47432at2759"/>
<feature type="compositionally biased region" description="Polar residues" evidence="3">
    <location>
        <begin position="113"/>
        <end position="125"/>
    </location>
</feature>
<accession>A0A9K3KNM3</accession>
<feature type="repeat" description="PPR" evidence="2">
    <location>
        <begin position="624"/>
        <end position="659"/>
    </location>
</feature>
<evidence type="ECO:0000313" key="6">
    <source>
        <dbReference type="Proteomes" id="UP000693970"/>
    </source>
</evidence>
<dbReference type="AlphaFoldDB" id="A0A9K3KNM3"/>
<feature type="compositionally biased region" description="Polar residues" evidence="3">
    <location>
        <begin position="85"/>
        <end position="95"/>
    </location>
</feature>
<dbReference type="PANTHER" id="PTHR46128:SF329">
    <property type="entry name" value="MITOCHONDRIAL GROUP I INTRON SPLICING FACTOR DMR1"/>
    <property type="match status" value="1"/>
</dbReference>
<protein>
    <submittedName>
        <fullName evidence="5">PPR: pentatricopeptide repeat domain containing protein</fullName>
    </submittedName>
</protein>
<comment type="caution">
    <text evidence="5">The sequence shown here is derived from an EMBL/GenBank/DDBJ whole genome shotgun (WGS) entry which is preliminary data.</text>
</comment>